<dbReference type="EMBL" id="JBHRUJ010000001">
    <property type="protein sequence ID" value="MFC3209565.1"/>
    <property type="molecule type" value="Genomic_DNA"/>
</dbReference>
<feature type="transmembrane region" description="Helical" evidence="7">
    <location>
        <begin position="137"/>
        <end position="156"/>
    </location>
</feature>
<keyword evidence="2 7" id="KW-0812">Transmembrane</keyword>
<dbReference type="Pfam" id="PF00005">
    <property type="entry name" value="ABC_tran"/>
    <property type="match status" value="1"/>
</dbReference>
<dbReference type="InterPro" id="IPR003439">
    <property type="entry name" value="ABC_transporter-like_ATP-bd"/>
</dbReference>
<comment type="caution">
    <text evidence="10">The sequence shown here is derived from an EMBL/GenBank/DDBJ whole genome shotgun (WGS) entry which is preliminary data.</text>
</comment>
<sequence>MERKSGMKDLKQLAFEQKSAISLLIVMSALRGAAMIGQAVFFVLVVDGVFIKNSSFEEITPFLIGLLLAIIIRSGTGYLIGRTGVDMAASIKKQLRLRLIQSFKEDPLLSSTESHSGQKVSLLMDAVDETDGFFSKYIPQLIQSYIIPIMLLAAIFSQNWTTGLIILVTAPFIPVFMAIVGKRTKEKADEKMVQLNRFSGTFLDILQGLTTLRLFGQGEKQKEKIKESSKNFRDSTMDVLKSAFMSSLTLEYISMLSIGIIALEVGLRLVVFDNLTFFSAFFIMILVPDFFTMLKDFGSAFHTARGSVSASQMMNEEFSKERKQVEWGDIELPDGKVPQLDIGHLSFSYGQQFELADVSLAIKPYSKIAVIGKSGSGKTTLMNLIAGLLPIDDGDILIDGKPRKEIDESSWFKQLSYISQSPYLFAGTIRENIAIGVNGNPSAKEIDEAARKAGIHELVESLPEGYHTRVGEGGRGLSGGEKQRIALARAFLKKPTIILFDEPTTGLDLQTERILQQSIAELSRNATVITVAHRLHTIRDSDQIVYLDNGRVAAVGPHEELAANFTPYQNLLPLQTGGAMR</sequence>
<dbReference type="Proteomes" id="UP001595625">
    <property type="component" value="Unassembled WGS sequence"/>
</dbReference>
<dbReference type="CDD" id="cd18584">
    <property type="entry name" value="ABC_6TM_AarD_CydD"/>
    <property type="match status" value="1"/>
</dbReference>
<dbReference type="SMART" id="SM00382">
    <property type="entry name" value="AAA"/>
    <property type="match status" value="1"/>
</dbReference>
<dbReference type="PROSITE" id="PS50893">
    <property type="entry name" value="ABC_TRANSPORTER_2"/>
    <property type="match status" value="1"/>
</dbReference>
<dbReference type="Gene3D" id="3.40.50.300">
    <property type="entry name" value="P-loop containing nucleotide triphosphate hydrolases"/>
    <property type="match status" value="1"/>
</dbReference>
<evidence type="ECO:0000256" key="3">
    <source>
        <dbReference type="ARBA" id="ARBA00022741"/>
    </source>
</evidence>
<evidence type="ECO:0000256" key="1">
    <source>
        <dbReference type="ARBA" id="ARBA00004651"/>
    </source>
</evidence>
<dbReference type="InterPro" id="IPR014216">
    <property type="entry name" value="ABC_transptr_CydD"/>
</dbReference>
<feature type="domain" description="ABC transmembrane type-1" evidence="9">
    <location>
        <begin position="23"/>
        <end position="306"/>
    </location>
</feature>
<dbReference type="InterPro" id="IPR027417">
    <property type="entry name" value="P-loop_NTPase"/>
</dbReference>
<proteinExistence type="predicted"/>
<feature type="transmembrane region" description="Helical" evidence="7">
    <location>
        <begin position="21"/>
        <end position="50"/>
    </location>
</feature>
<dbReference type="RefSeq" id="WP_338088690.1">
    <property type="nucleotide sequence ID" value="NZ_JBHRUJ010000001.1"/>
</dbReference>
<reference evidence="11" key="1">
    <citation type="journal article" date="2019" name="Int. J. Syst. Evol. Microbiol.">
        <title>The Global Catalogue of Microorganisms (GCM) 10K type strain sequencing project: providing services to taxonomists for standard genome sequencing and annotation.</title>
        <authorList>
            <consortium name="The Broad Institute Genomics Platform"/>
            <consortium name="The Broad Institute Genome Sequencing Center for Infectious Disease"/>
            <person name="Wu L."/>
            <person name="Ma J."/>
        </authorList>
    </citation>
    <scope>NUCLEOTIDE SEQUENCE [LARGE SCALE GENOMIC DNA]</scope>
    <source>
        <strain evidence="11">CCM 320</strain>
    </source>
</reference>
<dbReference type="Gene3D" id="1.20.1560.10">
    <property type="entry name" value="ABC transporter type 1, transmembrane domain"/>
    <property type="match status" value="1"/>
</dbReference>
<dbReference type="InterPro" id="IPR011527">
    <property type="entry name" value="ABC1_TM_dom"/>
</dbReference>
<dbReference type="InterPro" id="IPR039421">
    <property type="entry name" value="Type_1_exporter"/>
</dbReference>
<keyword evidence="6 7" id="KW-0472">Membrane</keyword>
<dbReference type="PROSITE" id="PS00211">
    <property type="entry name" value="ABC_TRANSPORTER_1"/>
    <property type="match status" value="1"/>
</dbReference>
<gene>
    <name evidence="10" type="primary">cydD</name>
    <name evidence="10" type="ORF">ACFOEJ_00575</name>
</gene>
<dbReference type="SUPFAM" id="SSF52540">
    <property type="entry name" value="P-loop containing nucleoside triphosphate hydrolases"/>
    <property type="match status" value="1"/>
</dbReference>
<keyword evidence="3" id="KW-0547">Nucleotide-binding</keyword>
<accession>A0ABV7KGX3</accession>
<evidence type="ECO:0000313" key="11">
    <source>
        <dbReference type="Proteomes" id="UP001595625"/>
    </source>
</evidence>
<evidence type="ECO:0000256" key="2">
    <source>
        <dbReference type="ARBA" id="ARBA00022692"/>
    </source>
</evidence>
<keyword evidence="11" id="KW-1185">Reference proteome</keyword>
<dbReference type="SUPFAM" id="SSF90123">
    <property type="entry name" value="ABC transporter transmembrane region"/>
    <property type="match status" value="1"/>
</dbReference>
<dbReference type="Pfam" id="PF00664">
    <property type="entry name" value="ABC_membrane"/>
    <property type="match status" value="1"/>
</dbReference>
<dbReference type="PROSITE" id="PS50929">
    <property type="entry name" value="ABC_TM1F"/>
    <property type="match status" value="1"/>
</dbReference>
<feature type="domain" description="ABC transporter" evidence="8">
    <location>
        <begin position="340"/>
        <end position="574"/>
    </location>
</feature>
<evidence type="ECO:0000256" key="5">
    <source>
        <dbReference type="ARBA" id="ARBA00022989"/>
    </source>
</evidence>
<feature type="transmembrane region" description="Helical" evidence="7">
    <location>
        <begin position="62"/>
        <end position="81"/>
    </location>
</feature>
<evidence type="ECO:0000259" key="9">
    <source>
        <dbReference type="PROSITE" id="PS50929"/>
    </source>
</evidence>
<keyword evidence="4" id="KW-0067">ATP-binding</keyword>
<dbReference type="PANTHER" id="PTHR24221">
    <property type="entry name" value="ATP-BINDING CASSETTE SUB-FAMILY B"/>
    <property type="match status" value="1"/>
</dbReference>
<dbReference type="NCBIfam" id="TIGR02857">
    <property type="entry name" value="CydD"/>
    <property type="match status" value="1"/>
</dbReference>
<dbReference type="InterPro" id="IPR003593">
    <property type="entry name" value="AAA+_ATPase"/>
</dbReference>
<keyword evidence="5 7" id="KW-1133">Transmembrane helix</keyword>
<dbReference type="InterPro" id="IPR017871">
    <property type="entry name" value="ABC_transporter-like_CS"/>
</dbReference>
<protein>
    <submittedName>
        <fullName evidence="10">Thiol reductant ABC exporter subunit CydD</fullName>
    </submittedName>
</protein>
<feature type="transmembrane region" description="Helical" evidence="7">
    <location>
        <begin position="275"/>
        <end position="294"/>
    </location>
</feature>
<feature type="transmembrane region" description="Helical" evidence="7">
    <location>
        <begin position="162"/>
        <end position="181"/>
    </location>
</feature>
<dbReference type="PANTHER" id="PTHR24221:SF654">
    <property type="entry name" value="ATP-BINDING CASSETTE SUB-FAMILY B MEMBER 6"/>
    <property type="match status" value="1"/>
</dbReference>
<name>A0ABV7KGX3_PLAOK</name>
<evidence type="ECO:0000256" key="6">
    <source>
        <dbReference type="ARBA" id="ARBA00023136"/>
    </source>
</evidence>
<dbReference type="InterPro" id="IPR036640">
    <property type="entry name" value="ABC1_TM_sf"/>
</dbReference>
<comment type="subcellular location">
    <subcellularLocation>
        <location evidence="1">Cell membrane</location>
        <topology evidence="1">Multi-pass membrane protein</topology>
    </subcellularLocation>
</comment>
<evidence type="ECO:0000256" key="7">
    <source>
        <dbReference type="SAM" id="Phobius"/>
    </source>
</evidence>
<organism evidence="10 11">
    <name type="scientific">Planomicrobium okeanokoites</name>
    <name type="common">Planococcus okeanokoites</name>
    <name type="synonym">Flavobacterium okeanokoites</name>
    <dbReference type="NCBI Taxonomy" id="244"/>
    <lineage>
        <taxon>Bacteria</taxon>
        <taxon>Bacillati</taxon>
        <taxon>Bacillota</taxon>
        <taxon>Bacilli</taxon>
        <taxon>Bacillales</taxon>
        <taxon>Caryophanaceae</taxon>
        <taxon>Planomicrobium</taxon>
    </lineage>
</organism>
<evidence type="ECO:0000259" key="8">
    <source>
        <dbReference type="PROSITE" id="PS50893"/>
    </source>
</evidence>
<evidence type="ECO:0000256" key="4">
    <source>
        <dbReference type="ARBA" id="ARBA00022840"/>
    </source>
</evidence>
<evidence type="ECO:0000313" key="10">
    <source>
        <dbReference type="EMBL" id="MFC3209565.1"/>
    </source>
</evidence>